<proteinExistence type="predicted"/>
<reference evidence="4 5" key="1">
    <citation type="submission" date="2016-10" db="EMBL/GenBank/DDBJ databases">
        <authorList>
            <person name="de Groot N.N."/>
        </authorList>
    </citation>
    <scope>NUCLEOTIDE SEQUENCE [LARGE SCALE GENOMIC DNA]</scope>
    <source>
        <strain evidence="4 5">DSM 44778</strain>
    </source>
</reference>
<dbReference type="Proteomes" id="UP000199545">
    <property type="component" value="Unassembled WGS sequence"/>
</dbReference>
<dbReference type="SUPFAM" id="SSF53800">
    <property type="entry name" value="Chelatase"/>
    <property type="match status" value="1"/>
</dbReference>
<dbReference type="Gene3D" id="3.40.50.1400">
    <property type="match status" value="2"/>
</dbReference>
<dbReference type="PANTHER" id="PTHR33542:SF3">
    <property type="entry name" value="SIROHYDROCHLORIN FERROCHELATASE, CHLOROPLASTIC"/>
    <property type="match status" value="1"/>
</dbReference>
<dbReference type="InterPro" id="IPR050963">
    <property type="entry name" value="Sirohydro_Cobaltochel/CbiX"/>
</dbReference>
<evidence type="ECO:0000313" key="5">
    <source>
        <dbReference type="Proteomes" id="UP000199545"/>
    </source>
</evidence>
<name>A0A1I3PJW2_9BACL</name>
<feature type="compositionally biased region" description="Basic residues" evidence="3">
    <location>
        <begin position="265"/>
        <end position="281"/>
    </location>
</feature>
<keyword evidence="2" id="KW-0456">Lyase</keyword>
<dbReference type="EMBL" id="FORR01000006">
    <property type="protein sequence ID" value="SFJ21964.1"/>
    <property type="molecule type" value="Genomic_DNA"/>
</dbReference>
<gene>
    <name evidence="4" type="ORF">SAMN05421852_1068</name>
</gene>
<dbReference type="STRING" id="46223.SAMN05421852_1068"/>
<dbReference type="CDD" id="cd03416">
    <property type="entry name" value="CbiX_SirB_N"/>
    <property type="match status" value="1"/>
</dbReference>
<evidence type="ECO:0000313" key="4">
    <source>
        <dbReference type="EMBL" id="SFJ21964.1"/>
    </source>
</evidence>
<dbReference type="OrthoDB" id="9797895at2"/>
<evidence type="ECO:0000256" key="3">
    <source>
        <dbReference type="SAM" id="MobiDB-lite"/>
    </source>
</evidence>
<dbReference type="GO" id="GO:0046872">
    <property type="term" value="F:metal ion binding"/>
    <property type="evidence" value="ECO:0007669"/>
    <property type="project" value="UniProtKB-KW"/>
</dbReference>
<keyword evidence="5" id="KW-1185">Reference proteome</keyword>
<feature type="region of interest" description="Disordered" evidence="3">
    <location>
        <begin position="262"/>
        <end position="281"/>
    </location>
</feature>
<keyword evidence="1" id="KW-0479">Metal-binding</keyword>
<dbReference type="RefSeq" id="WP_093229321.1">
    <property type="nucleotide sequence ID" value="NZ_FORR01000006.1"/>
</dbReference>
<dbReference type="InterPro" id="IPR002762">
    <property type="entry name" value="CbiX-like"/>
</dbReference>
<evidence type="ECO:0000256" key="2">
    <source>
        <dbReference type="ARBA" id="ARBA00023239"/>
    </source>
</evidence>
<organism evidence="4 5">
    <name type="scientific">Thermoflavimicrobium dichotomicum</name>
    <dbReference type="NCBI Taxonomy" id="46223"/>
    <lineage>
        <taxon>Bacteria</taxon>
        <taxon>Bacillati</taxon>
        <taxon>Bacillota</taxon>
        <taxon>Bacilli</taxon>
        <taxon>Bacillales</taxon>
        <taxon>Thermoactinomycetaceae</taxon>
        <taxon>Thermoflavimicrobium</taxon>
    </lineage>
</organism>
<dbReference type="Pfam" id="PF01903">
    <property type="entry name" value="CbiX"/>
    <property type="match status" value="2"/>
</dbReference>
<dbReference type="AlphaFoldDB" id="A0A1I3PJW2"/>
<dbReference type="PANTHER" id="PTHR33542">
    <property type="entry name" value="SIROHYDROCHLORIN FERROCHELATASE, CHLOROPLASTIC"/>
    <property type="match status" value="1"/>
</dbReference>
<dbReference type="GO" id="GO:0016829">
    <property type="term" value="F:lyase activity"/>
    <property type="evidence" value="ECO:0007669"/>
    <property type="project" value="UniProtKB-KW"/>
</dbReference>
<evidence type="ECO:0000256" key="1">
    <source>
        <dbReference type="ARBA" id="ARBA00022723"/>
    </source>
</evidence>
<sequence length="281" mass="32689">MEAILFVGHGSKDPEGNEELKQFTQRMAAQLDAEMVETCFLEFASPDIPEGIDICVARGAKKITLVPMMLFAAGHAKVHIPFAIYEAKEKYPDIEFTYKRAIEVDEVVLEIMKKRLREIQPQIHKDTAVLVVGRGSSDKYANSDLYKVARLFWEETDVRWVEVAFMGVTEPLFHEGMERCIRLGAKKIIVLPYFLFTGVLIKRMERFTKEFQEKYPHIQMAMSAYLGMDDELMPVFEQRLREENPGEGWTWEKLAEQALAQGLDHHHHHHHDHHHDHHHHH</sequence>
<protein>
    <submittedName>
        <fullName evidence="4">Sirohydrochlorin cobaltochelatase</fullName>
    </submittedName>
</protein>
<accession>A0A1I3PJW2</accession>
<dbReference type="CDD" id="cd03414">
    <property type="entry name" value="CbiX_SirB_C"/>
    <property type="match status" value="1"/>
</dbReference>